<dbReference type="Gene3D" id="2.30.30.830">
    <property type="match status" value="1"/>
</dbReference>
<comment type="caution">
    <text evidence="1">The sequence shown here is derived from an EMBL/GenBank/DDBJ whole genome shotgun (WGS) entry which is preliminary data.</text>
</comment>
<protein>
    <submittedName>
        <fullName evidence="1">Fimbrial protein</fullName>
    </submittedName>
</protein>
<proteinExistence type="predicted"/>
<dbReference type="AlphaFoldDB" id="A0A2U3B8T4"/>
<keyword evidence="2" id="KW-1185">Reference proteome</keyword>
<dbReference type="Proteomes" id="UP000245362">
    <property type="component" value="Unassembled WGS sequence"/>
</dbReference>
<name>A0A2U3B8T4_9VIBR</name>
<dbReference type="OrthoDB" id="5296580at2"/>
<dbReference type="PROSITE" id="PS51257">
    <property type="entry name" value="PROKAR_LIPOPROTEIN"/>
    <property type="match status" value="1"/>
</dbReference>
<accession>A0A2U3B8T4</accession>
<dbReference type="EMBL" id="QFWT01000006">
    <property type="protein sequence ID" value="PWI33181.1"/>
    <property type="molecule type" value="Genomic_DNA"/>
</dbReference>
<sequence>MIKLNKSLLAWGVICGLAGCQANDDSIDLFIAQTELAAKRQIDELVPAGQFVATPYTQRKERGPFMLPQAALIHSQPMTKVNCWQPKLRKKAGKLERFPLEKLRLKGVMGNKSSVSGLIQTPDGAVHKVKSGQYLGLNHGKVVKVTARHLIIQETLPDGLGCWQQRSVKLALK</sequence>
<evidence type="ECO:0000313" key="1">
    <source>
        <dbReference type="EMBL" id="PWI33181.1"/>
    </source>
</evidence>
<dbReference type="Pfam" id="PF04351">
    <property type="entry name" value="PilP"/>
    <property type="match status" value="1"/>
</dbReference>
<reference evidence="1 2" key="1">
    <citation type="submission" date="2018-05" db="EMBL/GenBank/DDBJ databases">
        <title>Vibrio limimaris sp. nov., isolated from marine sediment.</title>
        <authorList>
            <person name="Li C.-M."/>
        </authorList>
    </citation>
    <scope>NUCLEOTIDE SEQUENCE [LARGE SCALE GENOMIC DNA]</scope>
    <source>
        <strain evidence="1 2">E4404</strain>
    </source>
</reference>
<dbReference type="InterPro" id="IPR007446">
    <property type="entry name" value="PilP"/>
</dbReference>
<evidence type="ECO:0000313" key="2">
    <source>
        <dbReference type="Proteomes" id="UP000245362"/>
    </source>
</evidence>
<organism evidence="1 2">
    <name type="scientific">Vibrio albus</name>
    <dbReference type="NCBI Taxonomy" id="2200953"/>
    <lineage>
        <taxon>Bacteria</taxon>
        <taxon>Pseudomonadati</taxon>
        <taxon>Pseudomonadota</taxon>
        <taxon>Gammaproteobacteria</taxon>
        <taxon>Vibrionales</taxon>
        <taxon>Vibrionaceae</taxon>
        <taxon>Vibrio</taxon>
    </lineage>
</organism>
<dbReference type="PIRSF" id="PIRSF016481">
    <property type="entry name" value="Pilus_assembly_PilP"/>
    <property type="match status" value="1"/>
</dbReference>
<dbReference type="RefSeq" id="WP_109320296.1">
    <property type="nucleotide sequence ID" value="NZ_QFWT01000006.1"/>
</dbReference>
<gene>
    <name evidence="1" type="ORF">DI392_12515</name>
</gene>